<dbReference type="Proteomes" id="UP000039865">
    <property type="component" value="Unassembled WGS sequence"/>
</dbReference>
<protein>
    <submittedName>
        <fullName evidence="2">Uncharacterized protein</fullName>
    </submittedName>
</protein>
<dbReference type="OrthoDB" id="298244at2759"/>
<feature type="region of interest" description="Disordered" evidence="1">
    <location>
        <begin position="221"/>
        <end position="323"/>
    </location>
</feature>
<gene>
    <name evidence="2" type="primary">Contig8200.g8751</name>
    <name evidence="2" type="ORF">STYLEM_20369</name>
</gene>
<reference evidence="2 3" key="1">
    <citation type="submission" date="2014-06" db="EMBL/GenBank/DDBJ databases">
        <authorList>
            <person name="Swart Estienne"/>
        </authorList>
    </citation>
    <scope>NUCLEOTIDE SEQUENCE [LARGE SCALE GENOMIC DNA]</scope>
    <source>
        <strain evidence="2 3">130c</strain>
    </source>
</reference>
<feature type="compositionally biased region" description="Low complexity" evidence="1">
    <location>
        <begin position="230"/>
        <end position="240"/>
    </location>
</feature>
<feature type="compositionally biased region" description="Polar residues" evidence="1">
    <location>
        <begin position="303"/>
        <end position="323"/>
    </location>
</feature>
<dbReference type="EMBL" id="CCKQ01019203">
    <property type="protein sequence ID" value="CDW91216.1"/>
    <property type="molecule type" value="Genomic_DNA"/>
</dbReference>
<evidence type="ECO:0000313" key="2">
    <source>
        <dbReference type="EMBL" id="CDW91216.1"/>
    </source>
</evidence>
<dbReference type="AlphaFoldDB" id="A0A078BAG4"/>
<proteinExistence type="predicted"/>
<dbReference type="InParanoid" id="A0A078BAG4"/>
<feature type="compositionally biased region" description="Polar residues" evidence="1">
    <location>
        <begin position="248"/>
        <end position="296"/>
    </location>
</feature>
<name>A0A078BAG4_STYLE</name>
<keyword evidence="3" id="KW-1185">Reference proteome</keyword>
<organism evidence="2 3">
    <name type="scientific">Stylonychia lemnae</name>
    <name type="common">Ciliate</name>
    <dbReference type="NCBI Taxonomy" id="5949"/>
    <lineage>
        <taxon>Eukaryota</taxon>
        <taxon>Sar</taxon>
        <taxon>Alveolata</taxon>
        <taxon>Ciliophora</taxon>
        <taxon>Intramacronucleata</taxon>
        <taxon>Spirotrichea</taxon>
        <taxon>Stichotrichia</taxon>
        <taxon>Sporadotrichida</taxon>
        <taxon>Oxytrichidae</taxon>
        <taxon>Stylonychinae</taxon>
        <taxon>Stylonychia</taxon>
    </lineage>
</organism>
<evidence type="ECO:0000313" key="3">
    <source>
        <dbReference type="Proteomes" id="UP000039865"/>
    </source>
</evidence>
<sequence length="530" mass="61671">MDYKILIQNNLSEKHGRFDFYYSKNIDKIVKDQPNSRLVAIFKDYLIYDDCSCECLRRYYKTYEGMDKLSKLTDFYQDYADIFPSYALLLQPCQDEMSMILKEKEGMAKYMYKNIRRKQRIIDEKFSFKGGNNQDKIFFTPSFMHSVVKFEQNIIKRERVNYLRKIAFGLSISDLLDQFIEKDTQDIVDEQEFFVGRVIEPLHFVDNVFHVELENRLKQQLFQKKRSSSRSKSPLVSSRKFVPDINQKKANNVIANTNSAQKSRTTPAQSARIQMKTQTSPRQTHNISKQRSPSQTKTERNPVKQSAQLRSPMKNINNIGTPNNLLKKHEMLQSRITPHKEIKNTGIVQQSQHRQSQSPIFSPKLQIQNRSPVLPRQNGKPLISHKKSATNYKFNLPKSSIDENNQFATPNKNVIRTRDISGSKGRLQRNIPQNIQEVQIFDNQIINEESSKSITNLHSSIQAPSFVQGISMTTANKIRESIIKKPFVKQNHNPPNGRNHHQFSTIQCHEISEGQIISLNMFKESTLFNN</sequence>
<evidence type="ECO:0000256" key="1">
    <source>
        <dbReference type="SAM" id="MobiDB-lite"/>
    </source>
</evidence>
<accession>A0A078BAG4</accession>